<proteinExistence type="predicted"/>
<dbReference type="EMBL" id="OM716005">
    <property type="protein sequence ID" value="UNI71903.1"/>
    <property type="molecule type" value="Genomic_DNA"/>
</dbReference>
<keyword evidence="1" id="KW-0378">Hydrolase</keyword>
<evidence type="ECO:0000313" key="1">
    <source>
        <dbReference type="EMBL" id="UNI71903.1"/>
    </source>
</evidence>
<sequence length="93" mass="10955">MYHRYVWIKANGEIPDGYEIDHKCKNRACCNIEHLQMLDRTTHLVKTNVERYAARKADAKVYWETTKCTGTKLAEVFGVSFSIGCKWIREWKV</sequence>
<name>A0AC61TT62_9CAUD</name>
<accession>A0AC61TT62</accession>
<organism evidence="1 2">
    <name type="scientific">Aeromonas phage vB_ AhaP_PT2</name>
    <dbReference type="NCBI Taxonomy" id="2924715"/>
    <lineage>
        <taxon>Viruses</taxon>
        <taxon>Duplodnaviria</taxon>
        <taxon>Heunggongvirae</taxon>
        <taxon>Uroviricota</taxon>
        <taxon>Caudoviricetes</taxon>
        <taxon>Autographivirales</taxon>
        <taxon>Autotranscriptaviridae</taxon>
        <taxon>Studiervirinae</taxon>
        <taxon>Armandvirus</taxon>
        <taxon>Armandvirus PT2</taxon>
    </lineage>
</organism>
<reference evidence="1" key="1">
    <citation type="submission" date="2022-02" db="EMBL/GenBank/DDBJ databases">
        <authorList>
            <person name="Zhang L."/>
            <person name="Yu H."/>
            <person name="Feng C."/>
        </authorList>
    </citation>
    <scope>NUCLEOTIDE SEQUENCE</scope>
</reference>
<keyword evidence="1" id="KW-0540">Nuclease</keyword>
<keyword evidence="2" id="KW-1185">Reference proteome</keyword>
<keyword evidence="1" id="KW-0255">Endonuclease</keyword>
<dbReference type="Proteomes" id="UP000829341">
    <property type="component" value="Segment"/>
</dbReference>
<protein>
    <submittedName>
        <fullName evidence="1">Homing endonuclease</fullName>
    </submittedName>
</protein>
<evidence type="ECO:0000313" key="2">
    <source>
        <dbReference type="Proteomes" id="UP000829341"/>
    </source>
</evidence>